<name>A0A4C1SBC1_EUMVA</name>
<dbReference type="EMBL" id="BGZK01000001">
    <property type="protein sequence ID" value="GBO98380.1"/>
    <property type="molecule type" value="Genomic_DNA"/>
</dbReference>
<sequence length="86" mass="9367">MGGRDLRFECWSAVCGRGARDGRVSAPRSGGARGRRRRARQCQGRCSRRSADVWRRAGDLDGGRAASCSRGLRVVSIGRFSRSPSV</sequence>
<evidence type="ECO:0000256" key="1">
    <source>
        <dbReference type="SAM" id="MobiDB-lite"/>
    </source>
</evidence>
<reference evidence="2 3" key="1">
    <citation type="journal article" date="2019" name="Commun. Biol.">
        <title>The bagworm genome reveals a unique fibroin gene that provides high tensile strength.</title>
        <authorList>
            <person name="Kono N."/>
            <person name="Nakamura H."/>
            <person name="Ohtoshi R."/>
            <person name="Tomita M."/>
            <person name="Numata K."/>
            <person name="Arakawa K."/>
        </authorList>
    </citation>
    <scope>NUCLEOTIDE SEQUENCE [LARGE SCALE GENOMIC DNA]</scope>
</reference>
<organism evidence="2 3">
    <name type="scientific">Eumeta variegata</name>
    <name type="common">Bagworm moth</name>
    <name type="synonym">Eumeta japonica</name>
    <dbReference type="NCBI Taxonomy" id="151549"/>
    <lineage>
        <taxon>Eukaryota</taxon>
        <taxon>Metazoa</taxon>
        <taxon>Ecdysozoa</taxon>
        <taxon>Arthropoda</taxon>
        <taxon>Hexapoda</taxon>
        <taxon>Insecta</taxon>
        <taxon>Pterygota</taxon>
        <taxon>Neoptera</taxon>
        <taxon>Endopterygota</taxon>
        <taxon>Lepidoptera</taxon>
        <taxon>Glossata</taxon>
        <taxon>Ditrysia</taxon>
        <taxon>Tineoidea</taxon>
        <taxon>Psychidae</taxon>
        <taxon>Oiketicinae</taxon>
        <taxon>Eumeta</taxon>
    </lineage>
</organism>
<dbReference type="Proteomes" id="UP000299102">
    <property type="component" value="Unassembled WGS sequence"/>
</dbReference>
<evidence type="ECO:0000313" key="3">
    <source>
        <dbReference type="Proteomes" id="UP000299102"/>
    </source>
</evidence>
<dbReference type="AlphaFoldDB" id="A0A4C1SBC1"/>
<gene>
    <name evidence="2" type="ORF">EVAR_41_1</name>
</gene>
<proteinExistence type="predicted"/>
<protein>
    <submittedName>
        <fullName evidence="2">Uncharacterized protein</fullName>
    </submittedName>
</protein>
<feature type="region of interest" description="Disordered" evidence="1">
    <location>
        <begin position="20"/>
        <end position="43"/>
    </location>
</feature>
<comment type="caution">
    <text evidence="2">The sequence shown here is derived from an EMBL/GenBank/DDBJ whole genome shotgun (WGS) entry which is preliminary data.</text>
</comment>
<evidence type="ECO:0000313" key="2">
    <source>
        <dbReference type="EMBL" id="GBO98380.1"/>
    </source>
</evidence>
<accession>A0A4C1SBC1</accession>
<keyword evidence="3" id="KW-1185">Reference proteome</keyword>